<protein>
    <recommendedName>
        <fullName evidence="3">Mitotic-spindle organizing protein 1</fullName>
    </recommendedName>
</protein>
<dbReference type="Proteomes" id="UP001165395">
    <property type="component" value="Unassembled WGS sequence"/>
</dbReference>
<evidence type="ECO:0000313" key="1">
    <source>
        <dbReference type="EMBL" id="MCB6184262.1"/>
    </source>
</evidence>
<proteinExistence type="predicted"/>
<name>A0ABS8D804_9NEIS</name>
<gene>
    <name evidence="1" type="ORF">LIN78_11975</name>
</gene>
<evidence type="ECO:0008006" key="3">
    <source>
        <dbReference type="Google" id="ProtNLM"/>
    </source>
</evidence>
<reference evidence="1" key="1">
    <citation type="submission" date="2021-10" db="EMBL/GenBank/DDBJ databases">
        <title>The complete genome sequence of Leeia sp. TBRC 13508.</title>
        <authorList>
            <person name="Charoenyingcharoen P."/>
            <person name="Yukphan P."/>
        </authorList>
    </citation>
    <scope>NUCLEOTIDE SEQUENCE</scope>
    <source>
        <strain evidence="1">TBRC 13508</strain>
    </source>
</reference>
<accession>A0ABS8D804</accession>
<keyword evidence="2" id="KW-1185">Reference proteome</keyword>
<dbReference type="EMBL" id="JAJBZT010000006">
    <property type="protein sequence ID" value="MCB6184262.1"/>
    <property type="molecule type" value="Genomic_DNA"/>
</dbReference>
<comment type="caution">
    <text evidence="1">The sequence shown here is derived from an EMBL/GenBank/DDBJ whole genome shotgun (WGS) entry which is preliminary data.</text>
</comment>
<dbReference type="RefSeq" id="WP_227181074.1">
    <property type="nucleotide sequence ID" value="NZ_JAJBZT010000006.1"/>
</dbReference>
<evidence type="ECO:0000313" key="2">
    <source>
        <dbReference type="Proteomes" id="UP001165395"/>
    </source>
</evidence>
<sequence>MNDQEYELLKSTATTASANMVLIGLLIDSLKKTHPETINELSTQLTKLLADNTDMAQETKALLEGDWLPSISGE</sequence>
<organism evidence="1 2">
    <name type="scientific">Leeia speluncae</name>
    <dbReference type="NCBI Taxonomy" id="2884804"/>
    <lineage>
        <taxon>Bacteria</taxon>
        <taxon>Pseudomonadati</taxon>
        <taxon>Pseudomonadota</taxon>
        <taxon>Betaproteobacteria</taxon>
        <taxon>Neisseriales</taxon>
        <taxon>Leeiaceae</taxon>
        <taxon>Leeia</taxon>
    </lineage>
</organism>